<dbReference type="HOGENOM" id="CLU_2905559_0_0_1"/>
<reference evidence="2" key="1">
    <citation type="submission" date="2011-04" db="EMBL/GenBank/DDBJ databases">
        <title>Evolution of plant cell wall degrading machinery underlies the functional diversity of forest fungi.</title>
        <authorList>
            <consortium name="US DOE Joint Genome Institute (JGI-PGF)"/>
            <person name="Eastwood D.C."/>
            <person name="Floudas D."/>
            <person name="Binder M."/>
            <person name="Majcherczyk A."/>
            <person name="Schneider P."/>
            <person name="Aerts A."/>
            <person name="Asiegbu F.O."/>
            <person name="Baker S.E."/>
            <person name="Barry K."/>
            <person name="Bendiksby M."/>
            <person name="Blumentritt M."/>
            <person name="Coutinho P.M."/>
            <person name="Cullen D."/>
            <person name="Cullen D."/>
            <person name="Gathman A."/>
            <person name="Goodell B."/>
            <person name="Henrissat B."/>
            <person name="Ihrmark K."/>
            <person name="Kauserud H."/>
            <person name="Kohler A."/>
            <person name="LaButti K."/>
            <person name="Lapidus A."/>
            <person name="Lavin J.L."/>
            <person name="Lee Y.-H."/>
            <person name="Lindquist E."/>
            <person name="Lilly W."/>
            <person name="Lucas S."/>
            <person name="Morin E."/>
            <person name="Murat C."/>
            <person name="Oguiza J.A."/>
            <person name="Park J."/>
            <person name="Pisabarro A.G."/>
            <person name="Riley R."/>
            <person name="Rosling A."/>
            <person name="Salamov A."/>
            <person name="Schmidt O."/>
            <person name="Schmutz J."/>
            <person name="Skrede I."/>
            <person name="Stenlid J."/>
            <person name="Wiebenga A."/>
            <person name="Xie X."/>
            <person name="Kues U."/>
            <person name="Hibbett D.S."/>
            <person name="Hoffmeister D."/>
            <person name="Hogberg N."/>
            <person name="Martin F."/>
            <person name="Grigoriev I.V."/>
            <person name="Watkinson S.C."/>
        </authorList>
    </citation>
    <scope>NUCLEOTIDE SEQUENCE</scope>
    <source>
        <strain evidence="2">S7.9</strain>
    </source>
</reference>
<accession>F8NTY4</accession>
<organism>
    <name type="scientific">Serpula lacrymans var. lacrymans (strain S7.9)</name>
    <name type="common">Dry rot fungus</name>
    <dbReference type="NCBI Taxonomy" id="578457"/>
    <lineage>
        <taxon>Eukaryota</taxon>
        <taxon>Fungi</taxon>
        <taxon>Dikarya</taxon>
        <taxon>Basidiomycota</taxon>
        <taxon>Agaricomycotina</taxon>
        <taxon>Agaricomycetes</taxon>
        <taxon>Agaricomycetidae</taxon>
        <taxon>Boletales</taxon>
        <taxon>Coniophorineae</taxon>
        <taxon>Serpulaceae</taxon>
        <taxon>Serpula</taxon>
    </lineage>
</organism>
<feature type="transmembrane region" description="Helical" evidence="1">
    <location>
        <begin position="30"/>
        <end position="51"/>
    </location>
</feature>
<keyword evidence="1" id="KW-1133">Transmembrane helix</keyword>
<dbReference type="GeneID" id="18818800"/>
<dbReference type="EMBL" id="GL945433">
    <property type="protein sequence ID" value="EGO25111.1"/>
    <property type="molecule type" value="Genomic_DNA"/>
</dbReference>
<proteinExistence type="predicted"/>
<keyword evidence="1" id="KW-0812">Transmembrane</keyword>
<name>F8NTY4_SERL9</name>
<gene>
    <name evidence="2" type="ORF">SERLADRAFT_464795</name>
</gene>
<dbReference type="AlphaFoldDB" id="F8NTY4"/>
<evidence type="ECO:0000313" key="2">
    <source>
        <dbReference type="EMBL" id="EGO25111.1"/>
    </source>
</evidence>
<dbReference type="Proteomes" id="UP000008064">
    <property type="component" value="Unassembled WGS sequence"/>
</dbReference>
<dbReference type="RefSeq" id="XP_007317233.1">
    <property type="nucleotide sequence ID" value="XM_007317171.1"/>
</dbReference>
<protein>
    <submittedName>
        <fullName evidence="2">Uncharacterized protein</fullName>
    </submittedName>
</protein>
<sequence>MIGITFHRDMINVHLFLSLKQSLQSVRGTFVDIHVCFVTSAPGLVIVYVSYTRGIGFMLESR</sequence>
<evidence type="ECO:0000256" key="1">
    <source>
        <dbReference type="SAM" id="Phobius"/>
    </source>
</evidence>
<keyword evidence="1" id="KW-0472">Membrane</keyword>
<dbReference type="KEGG" id="sla:SERLADRAFT_464795"/>